<keyword evidence="3" id="KW-1185">Reference proteome</keyword>
<dbReference type="GeneID" id="29125263"/>
<evidence type="ECO:0000313" key="2">
    <source>
        <dbReference type="EMBL" id="AMM44894.1"/>
    </source>
</evidence>
<dbReference type="EMBL" id="KT624200">
    <property type="protein sequence ID" value="AMM44894.1"/>
    <property type="molecule type" value="Genomic_DNA"/>
</dbReference>
<sequence length="270" mass="31723">MGLKHDIHLQLQFQASKSSYDSDGREIKQSSKIDIGKSKISPKFKDISMTIDNTTGGTIDRLRSFMNYIRDYTKILEDNRGWIQLNPEFFQEGSHYLEYEPIIDKSSKKWRWDELVDAVKADPNWTRFLQMLMVDEIAKHYKYYHDISRDYRKNLYLHLQETIITHGVTKELNEQFGVDSHLELTDDQIAQLTEYQAKVVNYMSGDQDLEVIEELVHEKLDKEMAELEAEREAIAEEAQKSGDEELDHVDSEKMEYAESYDDTPMDDSEE</sequence>
<evidence type="ECO:0000313" key="3">
    <source>
        <dbReference type="Proteomes" id="UP000203261"/>
    </source>
</evidence>
<organism evidence="2 3">
    <name type="scientific">Bacillus phage SP-15</name>
    <dbReference type="NCBI Taxonomy" id="1792032"/>
    <lineage>
        <taxon>Viruses</taxon>
        <taxon>Duplodnaviria</taxon>
        <taxon>Heunggongvirae</taxon>
        <taxon>Uroviricota</taxon>
        <taxon>Caudoviricetes</taxon>
        <taxon>Thornevirus</taxon>
        <taxon>Thornevirus SP15</taxon>
    </lineage>
</organism>
<reference evidence="2 3" key="1">
    <citation type="submission" date="2015-08" db="EMBL/GenBank/DDBJ databases">
        <authorList>
            <person name="Babu N.S."/>
            <person name="Beckwith C.J."/>
            <person name="Beseler K.G."/>
            <person name="Brison A."/>
            <person name="Carone J.V."/>
            <person name="Caskin T.P."/>
            <person name="Diamond M."/>
            <person name="Durham M.E."/>
            <person name="Foxe J.M."/>
            <person name="Go M."/>
            <person name="Henderson B.A."/>
            <person name="Jones I.B."/>
            <person name="McGettigan J.A."/>
            <person name="Micheletti S.J."/>
            <person name="Nasrallah M.E."/>
            <person name="Ortiz D."/>
            <person name="Piller C.R."/>
            <person name="Privatt S.R."/>
            <person name="Schneider S.L."/>
            <person name="Sharp S."/>
            <person name="Smith T.C."/>
            <person name="Stanton J.D."/>
            <person name="Ullery H.E."/>
            <person name="Wilson R.J."/>
            <person name="Serrano M.G."/>
            <person name="Buck G."/>
            <person name="Lee V."/>
            <person name="Wang Y."/>
            <person name="Carvalho R."/>
            <person name="Voegtly L."/>
            <person name="Shi R."/>
            <person name="Duckworth R."/>
            <person name="Johnson A."/>
            <person name="Loviza R."/>
            <person name="Walstead R."/>
            <person name="Shah Z."/>
            <person name="Kiflezghi M."/>
            <person name="Wade K."/>
            <person name="Ball S.L."/>
            <person name="Bradley K.W."/>
            <person name="Asai D.J."/>
            <person name="Bowman C.A."/>
            <person name="Russell D.A."/>
            <person name="Pope W.H."/>
            <person name="Jacobs-Sera D."/>
            <person name="Hendrix R.W."/>
            <person name="Hatfull G.F."/>
        </authorList>
    </citation>
    <scope>NUCLEOTIDE SEQUENCE [LARGE SCALE GENOMIC DNA]</scope>
</reference>
<gene>
    <name evidence="2" type="ORF">SP15_095</name>
</gene>
<feature type="compositionally biased region" description="Basic and acidic residues" evidence="1">
    <location>
        <begin position="230"/>
        <end position="256"/>
    </location>
</feature>
<proteinExistence type="predicted"/>
<accession>A0A127AXB6</accession>
<feature type="region of interest" description="Disordered" evidence="1">
    <location>
        <begin position="230"/>
        <end position="270"/>
    </location>
</feature>
<name>A0A127AXB6_9CAUD</name>
<evidence type="ECO:0000256" key="1">
    <source>
        <dbReference type="SAM" id="MobiDB-lite"/>
    </source>
</evidence>
<dbReference type="Proteomes" id="UP000203261">
    <property type="component" value="Segment"/>
</dbReference>
<feature type="compositionally biased region" description="Acidic residues" evidence="1">
    <location>
        <begin position="258"/>
        <end position="270"/>
    </location>
</feature>
<dbReference type="RefSeq" id="YP_009302483.1">
    <property type="nucleotide sequence ID" value="NC_031245.1"/>
</dbReference>
<dbReference type="KEGG" id="vg:29125263"/>
<protein>
    <submittedName>
        <fullName evidence="2">Uncharacterized protein</fullName>
    </submittedName>
</protein>